<dbReference type="Pfam" id="PF00561">
    <property type="entry name" value="Abhydrolase_1"/>
    <property type="match status" value="1"/>
</dbReference>
<dbReference type="AlphaFoldDB" id="A0A1G9GH89"/>
<dbReference type="InterPro" id="IPR029058">
    <property type="entry name" value="AB_hydrolase_fold"/>
</dbReference>
<dbReference type="Proteomes" id="UP000199107">
    <property type="component" value="Unassembled WGS sequence"/>
</dbReference>
<dbReference type="InterPro" id="IPR000073">
    <property type="entry name" value="AB_hydrolase_1"/>
</dbReference>
<protein>
    <submittedName>
        <fullName evidence="2">Pimeloyl-ACP methyl ester carboxylesterase</fullName>
    </submittedName>
</protein>
<dbReference type="PRINTS" id="PR00111">
    <property type="entry name" value="ABHYDROLASE"/>
</dbReference>
<gene>
    <name evidence="2" type="ORF">SAMN05192555_102133</name>
</gene>
<dbReference type="OrthoDB" id="9791366at2"/>
<evidence type="ECO:0000259" key="1">
    <source>
        <dbReference type="Pfam" id="PF00561"/>
    </source>
</evidence>
<feature type="domain" description="AB hydrolase-1" evidence="1">
    <location>
        <begin position="26"/>
        <end position="264"/>
    </location>
</feature>
<proteinExistence type="predicted"/>
<dbReference type="RefSeq" id="WP_089657000.1">
    <property type="nucleotide sequence ID" value="NZ_FNGH01000002.1"/>
</dbReference>
<evidence type="ECO:0000313" key="2">
    <source>
        <dbReference type="EMBL" id="SDK99643.1"/>
    </source>
</evidence>
<dbReference type="Gene3D" id="3.40.50.1820">
    <property type="entry name" value="alpha/beta hydrolase"/>
    <property type="match status" value="1"/>
</dbReference>
<name>A0A1G9GH89_9GAMM</name>
<dbReference type="EMBL" id="FNGH01000002">
    <property type="protein sequence ID" value="SDK99643.1"/>
    <property type="molecule type" value="Genomic_DNA"/>
</dbReference>
<dbReference type="GO" id="GO:0016020">
    <property type="term" value="C:membrane"/>
    <property type="evidence" value="ECO:0007669"/>
    <property type="project" value="TreeGrafter"/>
</dbReference>
<keyword evidence="3" id="KW-1185">Reference proteome</keyword>
<accession>A0A1G9GH89</accession>
<dbReference type="PANTHER" id="PTHR43798:SF33">
    <property type="entry name" value="HYDROLASE, PUTATIVE (AFU_ORTHOLOGUE AFUA_2G14860)-RELATED"/>
    <property type="match status" value="1"/>
</dbReference>
<dbReference type="SUPFAM" id="SSF53474">
    <property type="entry name" value="alpha/beta-Hydrolases"/>
    <property type="match status" value="1"/>
</dbReference>
<dbReference type="GO" id="GO:0046464">
    <property type="term" value="P:acylglycerol catabolic process"/>
    <property type="evidence" value="ECO:0007669"/>
    <property type="project" value="TreeGrafter"/>
</dbReference>
<dbReference type="PANTHER" id="PTHR43798">
    <property type="entry name" value="MONOACYLGLYCEROL LIPASE"/>
    <property type="match status" value="1"/>
</dbReference>
<evidence type="ECO:0000313" key="3">
    <source>
        <dbReference type="Proteomes" id="UP000199107"/>
    </source>
</evidence>
<dbReference type="GO" id="GO:0047372">
    <property type="term" value="F:monoacylglycerol lipase activity"/>
    <property type="evidence" value="ECO:0007669"/>
    <property type="project" value="TreeGrafter"/>
</dbReference>
<sequence length="315" mass="35519">MDALELVPLGNLEIAVRIWHPEAPRTVVVWHGLARHGGDFEGFARTLGPGWRVLAPDTPGRGLSSWSLIPAQDYLYSNYKRVALAVLDHFELEKVPWVGTSMGGLLGMLLAADAESAQRIERLVLNDVGPELNLQGLRQLALYFGRPHRFTTFAQLQAELTEHYAGFGIESEEAWRQLALGSARRLPDGSWTYHYDPRIAEQFIHDTPRDTWADWRAIQCPLMVIRGAESPLLDAESLKKMAEVQPALVTLEVPGCGHAPMLDRDSQVAPIAAFLTRTNRKWLPHQPRRYLQRGWQRLVAWARRETPLKDSDSSP</sequence>
<dbReference type="InterPro" id="IPR050266">
    <property type="entry name" value="AB_hydrolase_sf"/>
</dbReference>
<reference evidence="3" key="1">
    <citation type="submission" date="2016-10" db="EMBL/GenBank/DDBJ databases">
        <authorList>
            <person name="Varghese N."/>
            <person name="Submissions S."/>
        </authorList>
    </citation>
    <scope>NUCLEOTIDE SEQUENCE [LARGE SCALE GENOMIC DNA]</scope>
    <source>
        <strain evidence="3">AAP</strain>
    </source>
</reference>
<organism evidence="2 3">
    <name type="scientific">Franzmannia pantelleriensis</name>
    <dbReference type="NCBI Taxonomy" id="48727"/>
    <lineage>
        <taxon>Bacteria</taxon>
        <taxon>Pseudomonadati</taxon>
        <taxon>Pseudomonadota</taxon>
        <taxon>Gammaproteobacteria</taxon>
        <taxon>Oceanospirillales</taxon>
        <taxon>Halomonadaceae</taxon>
        <taxon>Franzmannia</taxon>
    </lineage>
</organism>
<dbReference type="STRING" id="48727.SAMN05192555_102133"/>